<sequence length="279" mass="30807">MKVASAPVDDEPVAALAKPVVDPNSQAQRDFERLARAAGMDPANPWIGGYVAYEWRHLRKLLDVYGLPVDGRTILEFGCNVGGSSVVLAALGADVTAIDVDPDMIGVAQANIARHHMDGRAQARHVTDTRQLPFESAAFDLVIANSVLEYVDPDHLDQIMAELHRVVRPGGLMFICGTASRLAMREIHSRRWLVNFVPRWLDRWTGMPLQRGLSPMHLARCLKGRFVACSQSRWLVARRALHGRPSSGMHALAQGARLIGCSPGWLAPNMELLLQRQDM</sequence>
<dbReference type="EMBL" id="BASZ01000007">
    <property type="protein sequence ID" value="GAD50143.1"/>
    <property type="molecule type" value="Genomic_DNA"/>
</dbReference>
<name>U3A5X0_9SPHN</name>
<dbReference type="PANTHER" id="PTHR43464:SF23">
    <property type="entry name" value="JUVENILE HORMONE ACID O-METHYLTRANSFERASE"/>
    <property type="match status" value="1"/>
</dbReference>
<reference evidence="2 3" key="1">
    <citation type="submission" date="2013-09" db="EMBL/GenBank/DDBJ databases">
        <title>Whole genome shotgun sequence of Novosphingobium tardaugens NBRC 16725.</title>
        <authorList>
            <person name="Isaki S."/>
            <person name="Hosoyama A."/>
            <person name="Tsuchikane K."/>
            <person name="Katsumata H."/>
            <person name="Ando Y."/>
            <person name="Yamazaki S."/>
            <person name="Fujita N."/>
        </authorList>
    </citation>
    <scope>NUCLEOTIDE SEQUENCE [LARGE SCALE GENOMIC DNA]</scope>
    <source>
        <strain evidence="2 3">NBRC 16725</strain>
    </source>
</reference>
<organism evidence="2 3">
    <name type="scientific">Caenibius tardaugens NBRC 16725</name>
    <dbReference type="NCBI Taxonomy" id="1219035"/>
    <lineage>
        <taxon>Bacteria</taxon>
        <taxon>Pseudomonadati</taxon>
        <taxon>Pseudomonadota</taxon>
        <taxon>Alphaproteobacteria</taxon>
        <taxon>Sphingomonadales</taxon>
        <taxon>Erythrobacteraceae</taxon>
        <taxon>Caenibius</taxon>
    </lineage>
</organism>
<dbReference type="InterPro" id="IPR029063">
    <property type="entry name" value="SAM-dependent_MTases_sf"/>
</dbReference>
<dbReference type="AlphaFoldDB" id="U3A5X0"/>
<accession>U3A5X0</accession>
<dbReference type="Pfam" id="PF08241">
    <property type="entry name" value="Methyltransf_11"/>
    <property type="match status" value="1"/>
</dbReference>
<feature type="domain" description="Methyltransferase type 11" evidence="1">
    <location>
        <begin position="75"/>
        <end position="175"/>
    </location>
</feature>
<evidence type="ECO:0000313" key="2">
    <source>
        <dbReference type="EMBL" id="GAD50143.1"/>
    </source>
</evidence>
<dbReference type="Gene3D" id="3.40.50.150">
    <property type="entry name" value="Vaccinia Virus protein VP39"/>
    <property type="match status" value="1"/>
</dbReference>
<dbReference type="CDD" id="cd02440">
    <property type="entry name" value="AdoMet_MTases"/>
    <property type="match status" value="1"/>
</dbReference>
<comment type="caution">
    <text evidence="2">The sequence shown here is derived from an EMBL/GenBank/DDBJ whole genome shotgun (WGS) entry which is preliminary data.</text>
</comment>
<evidence type="ECO:0000259" key="1">
    <source>
        <dbReference type="Pfam" id="PF08241"/>
    </source>
</evidence>
<keyword evidence="3" id="KW-1185">Reference proteome</keyword>
<dbReference type="Proteomes" id="UP000016568">
    <property type="component" value="Unassembled WGS sequence"/>
</dbReference>
<dbReference type="GO" id="GO:0010420">
    <property type="term" value="F:polyprenyldihydroxybenzoate methyltransferase activity"/>
    <property type="evidence" value="ECO:0007669"/>
    <property type="project" value="TreeGrafter"/>
</dbReference>
<proteinExistence type="predicted"/>
<dbReference type="SUPFAM" id="SSF53335">
    <property type="entry name" value="S-adenosyl-L-methionine-dependent methyltransferases"/>
    <property type="match status" value="1"/>
</dbReference>
<gene>
    <name evidence="2" type="ORF">NT2_07_01430</name>
</gene>
<dbReference type="PANTHER" id="PTHR43464">
    <property type="entry name" value="METHYLTRANSFERASE"/>
    <property type="match status" value="1"/>
</dbReference>
<dbReference type="eggNOG" id="COG2226">
    <property type="taxonomic scope" value="Bacteria"/>
</dbReference>
<dbReference type="InterPro" id="IPR013216">
    <property type="entry name" value="Methyltransf_11"/>
</dbReference>
<protein>
    <recommendedName>
        <fullName evidence="1">Methyltransferase type 11 domain-containing protein</fullName>
    </recommendedName>
</protein>
<evidence type="ECO:0000313" key="3">
    <source>
        <dbReference type="Proteomes" id="UP000016568"/>
    </source>
</evidence>
<dbReference type="RefSeq" id="WP_021690961.1">
    <property type="nucleotide sequence ID" value="NZ_BASZ01000007.1"/>
</dbReference>